<sequence length="140" mass="15133">MFDVPALDDPRILVPISVPVKGRKTRLVLRLPRFDFIDEHQHDALQAAVDGVDESLPPRKRQWAANLLMIKPFVSAADYKACETLSSGQVNMIVSYWAQQSTISVGEFLASADSSTENTEAQSDSTSTPEDGPAATSAAG</sequence>
<dbReference type="EMBL" id="UPHM01000169">
    <property type="protein sequence ID" value="VBA32936.1"/>
    <property type="molecule type" value="Genomic_DNA"/>
</dbReference>
<feature type="compositionally biased region" description="Polar residues" evidence="1">
    <location>
        <begin position="112"/>
        <end position="129"/>
    </location>
</feature>
<reference evidence="2 3" key="1">
    <citation type="submission" date="2018-09" db="EMBL/GenBank/DDBJ databases">
        <authorList>
            <person name="Tagini F."/>
        </authorList>
    </citation>
    <scope>NUCLEOTIDE SEQUENCE [LARGE SCALE GENOMIC DNA]</scope>
    <source>
        <strain evidence="2 3">MK4</strain>
    </source>
</reference>
<dbReference type="RefSeq" id="WP_122526654.1">
    <property type="nucleotide sequence ID" value="NZ_UPHK01000096.1"/>
</dbReference>
<keyword evidence="3" id="KW-1185">Reference proteome</keyword>
<feature type="region of interest" description="Disordered" evidence="1">
    <location>
        <begin position="111"/>
        <end position="140"/>
    </location>
</feature>
<evidence type="ECO:0000313" key="3">
    <source>
        <dbReference type="Proteomes" id="UP000271464"/>
    </source>
</evidence>
<evidence type="ECO:0000313" key="2">
    <source>
        <dbReference type="EMBL" id="VBA32936.1"/>
    </source>
</evidence>
<dbReference type="Proteomes" id="UP000271464">
    <property type="component" value="Unassembled WGS sequence"/>
</dbReference>
<protein>
    <submittedName>
        <fullName evidence="2">Uncharacterized protein</fullName>
    </submittedName>
</protein>
<organism evidence="2 3">
    <name type="scientific">Mycobacterium persicum</name>
    <dbReference type="NCBI Taxonomy" id="1487726"/>
    <lineage>
        <taxon>Bacteria</taxon>
        <taxon>Bacillati</taxon>
        <taxon>Actinomycetota</taxon>
        <taxon>Actinomycetes</taxon>
        <taxon>Mycobacteriales</taxon>
        <taxon>Mycobacteriaceae</taxon>
        <taxon>Mycobacterium</taxon>
    </lineage>
</organism>
<gene>
    <name evidence="2" type="ORF">LAUMK4_05830</name>
</gene>
<accession>A0ABY6RSH1</accession>
<evidence type="ECO:0000256" key="1">
    <source>
        <dbReference type="SAM" id="MobiDB-lite"/>
    </source>
</evidence>
<name>A0ABY6RSH1_9MYCO</name>
<proteinExistence type="predicted"/>
<comment type="caution">
    <text evidence="2">The sequence shown here is derived from an EMBL/GenBank/DDBJ whole genome shotgun (WGS) entry which is preliminary data.</text>
</comment>